<dbReference type="Proteomes" id="UP000237271">
    <property type="component" value="Unassembled WGS sequence"/>
</dbReference>
<accession>A0A2P4Y352</accession>
<evidence type="ECO:0000313" key="2">
    <source>
        <dbReference type="EMBL" id="POM72213.1"/>
    </source>
</evidence>
<dbReference type="EMBL" id="NCKW01006084">
    <property type="protein sequence ID" value="POM72213.1"/>
    <property type="molecule type" value="Genomic_DNA"/>
</dbReference>
<evidence type="ECO:0000313" key="3">
    <source>
        <dbReference type="Proteomes" id="UP000237271"/>
    </source>
</evidence>
<feature type="non-terminal residue" evidence="2">
    <location>
        <position position="281"/>
    </location>
</feature>
<feature type="compositionally biased region" description="Polar residues" evidence="1">
    <location>
        <begin position="8"/>
        <end position="25"/>
    </location>
</feature>
<protein>
    <submittedName>
        <fullName evidence="2">Uncharacterized protein</fullName>
    </submittedName>
</protein>
<organism evidence="2 3">
    <name type="scientific">Phytophthora palmivora</name>
    <dbReference type="NCBI Taxonomy" id="4796"/>
    <lineage>
        <taxon>Eukaryota</taxon>
        <taxon>Sar</taxon>
        <taxon>Stramenopiles</taxon>
        <taxon>Oomycota</taxon>
        <taxon>Peronosporomycetes</taxon>
        <taxon>Peronosporales</taxon>
        <taxon>Peronosporaceae</taxon>
        <taxon>Phytophthora</taxon>
    </lineage>
</organism>
<feature type="compositionally biased region" description="Basic and acidic residues" evidence="1">
    <location>
        <begin position="61"/>
        <end position="77"/>
    </location>
</feature>
<sequence length="281" mass="29271">MIKLLMSETPSNSGDRAPTSGSPPSASEPLPIAQLEKAGAQDAGTTESDRGATSGSGLESWADKRGETAQETSKEAAETPQVTSGSKERSGNKKKRCSSKDCSGSSTATASDGSSPPDVVPASTGVPPAVDKAQDLIQRALQPLLAKVFEKDEMDKLDALADAAVKARPALEGQVPPTRVAAPPSHLPSPNTMFVGVPATAADLSNGCLLRGGYGGVECLESLSEEDVQFLAKLLSPDVDICREILTPLADTLEPDSNEFLLALKNISTKREMASLLRHYG</sequence>
<keyword evidence="3" id="KW-1185">Reference proteome</keyword>
<feature type="compositionally biased region" description="Low complexity" evidence="1">
    <location>
        <begin position="101"/>
        <end position="117"/>
    </location>
</feature>
<feature type="compositionally biased region" description="Polar residues" evidence="1">
    <location>
        <begin position="43"/>
        <end position="57"/>
    </location>
</feature>
<comment type="caution">
    <text evidence="2">The sequence shown here is derived from an EMBL/GenBank/DDBJ whole genome shotgun (WGS) entry which is preliminary data.</text>
</comment>
<evidence type="ECO:0000256" key="1">
    <source>
        <dbReference type="SAM" id="MobiDB-lite"/>
    </source>
</evidence>
<gene>
    <name evidence="2" type="ORF">PHPALM_11110</name>
</gene>
<name>A0A2P4Y352_9STRA</name>
<feature type="region of interest" description="Disordered" evidence="1">
    <location>
        <begin position="1"/>
        <end position="127"/>
    </location>
</feature>
<reference evidence="2 3" key="1">
    <citation type="journal article" date="2017" name="Genome Biol. Evol.">
        <title>Phytophthora megakarya and P. palmivora, closely related causal agents of cacao black pod rot, underwent increases in genome sizes and gene numbers by different mechanisms.</title>
        <authorList>
            <person name="Ali S.S."/>
            <person name="Shao J."/>
            <person name="Lary D.J."/>
            <person name="Kronmiller B."/>
            <person name="Shen D."/>
            <person name="Strem M.D."/>
            <person name="Amoako-Attah I."/>
            <person name="Akrofi A.Y."/>
            <person name="Begoude B.A."/>
            <person name="Ten Hoopen G.M."/>
            <person name="Coulibaly K."/>
            <person name="Kebe B.I."/>
            <person name="Melnick R.L."/>
            <person name="Guiltinan M.J."/>
            <person name="Tyler B.M."/>
            <person name="Meinhardt L.W."/>
            <person name="Bailey B.A."/>
        </authorList>
    </citation>
    <scope>NUCLEOTIDE SEQUENCE [LARGE SCALE GENOMIC DNA]</scope>
    <source>
        <strain evidence="3">sbr112.9</strain>
    </source>
</reference>
<dbReference type="AlphaFoldDB" id="A0A2P4Y352"/>
<proteinExistence type="predicted"/>